<reference evidence="4 5" key="1">
    <citation type="journal article" date="2013" name="Genome Biol.">
        <title>Genome of Acanthamoeba castellanii highlights extensive lateral gene transfer and early evolution of tyrosine kinase signaling.</title>
        <authorList>
            <person name="Clarke M."/>
            <person name="Lohan A.J."/>
            <person name="Liu B."/>
            <person name="Lagkouvardos I."/>
            <person name="Roy S."/>
            <person name="Zafar N."/>
            <person name="Bertelli C."/>
            <person name="Schilde C."/>
            <person name="Kianianmomeni A."/>
            <person name="Burglin T.R."/>
            <person name="Frech C."/>
            <person name="Turcotte B."/>
            <person name="Kopec K.O."/>
            <person name="Synnott J.M."/>
            <person name="Choo C."/>
            <person name="Paponov I."/>
            <person name="Finkler A."/>
            <person name="Soon Heng Tan C."/>
            <person name="Hutchins A.P."/>
            <person name="Weinmeier T."/>
            <person name="Rattei T."/>
            <person name="Chu J.S."/>
            <person name="Gimenez G."/>
            <person name="Irimia M."/>
            <person name="Rigden D.J."/>
            <person name="Fitzpatrick D.A."/>
            <person name="Lorenzo-Morales J."/>
            <person name="Bateman A."/>
            <person name="Chiu C.H."/>
            <person name="Tang P."/>
            <person name="Hegemann P."/>
            <person name="Fromm H."/>
            <person name="Raoult D."/>
            <person name="Greub G."/>
            <person name="Miranda-Saavedra D."/>
            <person name="Chen N."/>
            <person name="Nash P."/>
            <person name="Ginger M.L."/>
            <person name="Horn M."/>
            <person name="Schaap P."/>
            <person name="Caler L."/>
            <person name="Loftus B."/>
        </authorList>
    </citation>
    <scope>NUCLEOTIDE SEQUENCE [LARGE SCALE GENOMIC DNA]</scope>
    <source>
        <strain evidence="4 5">Neff</strain>
    </source>
</reference>
<accession>L8GUX1</accession>
<evidence type="ECO:0000259" key="3">
    <source>
        <dbReference type="PROSITE" id="PS50026"/>
    </source>
</evidence>
<proteinExistence type="predicted"/>
<dbReference type="VEuPathDB" id="AmoebaDB:ACA1_359580"/>
<gene>
    <name evidence="4" type="ORF">ACA1_359580</name>
</gene>
<dbReference type="PROSITE" id="PS50026">
    <property type="entry name" value="EGF_3"/>
    <property type="match status" value="2"/>
</dbReference>
<dbReference type="OrthoDB" id="6130531at2759"/>
<dbReference type="PROSITE" id="PS00022">
    <property type="entry name" value="EGF_1"/>
    <property type="match status" value="1"/>
</dbReference>
<evidence type="ECO:0000256" key="1">
    <source>
        <dbReference type="PROSITE-ProRule" id="PRU00076"/>
    </source>
</evidence>
<keyword evidence="1" id="KW-1015">Disulfide bond</keyword>
<comment type="caution">
    <text evidence="1">Lacks conserved residue(s) required for the propagation of feature annotation.</text>
</comment>
<keyword evidence="1" id="KW-0245">EGF-like domain</keyword>
<sequence length="404" mass="41515">MSRAAVASIFLLVLALQATICLSEYQYVLKNDCPGQFKFLEQTLVKSNCDVVFPAEGLTYTIPTDGTGDRSAALTTSGECRAVSLFEGGLSGDTLFLDISNIDGFTAGLDVTAHYSNGSFTWTRNIHCCSDCVNTTESPNCHGQGNYWYPTEVAGYGTVGWPSAQLQQLVVTFSCLSDADLHACDGVVCLNDGVCMGGMRGQCLCQPGWGTANCSVKLDHTPCFGVDCGFYGECDTASAEAGGRKCKCMAGYTGELCTVPPADSPCRGVECGPHGICKGGVCECSAGFKGCACDVAPNCSFVADADYAGFDLPASSGGGGVASSSAQECCAKCRQAKGCQGFTQSGGRCYLKSSTDQGTSSAPGQTAGSLPNTVTLAPESCLGTYGGAAGLVSPLGQLLAQLGL</sequence>
<dbReference type="KEGG" id="acan:ACA1_359580"/>
<dbReference type="AlphaFoldDB" id="L8GUX1"/>
<dbReference type="Proteomes" id="UP000011083">
    <property type="component" value="Unassembled WGS sequence"/>
</dbReference>
<organism evidence="4 5">
    <name type="scientific">Acanthamoeba castellanii (strain ATCC 30010 / Neff)</name>
    <dbReference type="NCBI Taxonomy" id="1257118"/>
    <lineage>
        <taxon>Eukaryota</taxon>
        <taxon>Amoebozoa</taxon>
        <taxon>Discosea</taxon>
        <taxon>Longamoebia</taxon>
        <taxon>Centramoebida</taxon>
        <taxon>Acanthamoebidae</taxon>
        <taxon>Acanthamoeba</taxon>
    </lineage>
</organism>
<name>L8GUX1_ACACF</name>
<dbReference type="Pfam" id="PF00024">
    <property type="entry name" value="PAN_1"/>
    <property type="match status" value="1"/>
</dbReference>
<dbReference type="STRING" id="1257118.L8GUX1"/>
<dbReference type="SMART" id="SM00181">
    <property type="entry name" value="EGF"/>
    <property type="match status" value="3"/>
</dbReference>
<dbReference type="InterPro" id="IPR000742">
    <property type="entry name" value="EGF"/>
</dbReference>
<feature type="domain" description="EGF-like" evidence="3">
    <location>
        <begin position="180"/>
        <end position="215"/>
    </location>
</feature>
<feature type="domain" description="EGF-like" evidence="3">
    <location>
        <begin position="219"/>
        <end position="258"/>
    </location>
</feature>
<dbReference type="PROSITE" id="PS01186">
    <property type="entry name" value="EGF_2"/>
    <property type="match status" value="2"/>
</dbReference>
<feature type="disulfide bond" evidence="1">
    <location>
        <begin position="205"/>
        <end position="214"/>
    </location>
</feature>
<dbReference type="Gene3D" id="3.50.4.10">
    <property type="entry name" value="Hepatocyte Growth Factor"/>
    <property type="match status" value="1"/>
</dbReference>
<evidence type="ECO:0000256" key="2">
    <source>
        <dbReference type="SAM" id="SignalP"/>
    </source>
</evidence>
<feature type="disulfide bond" evidence="1">
    <location>
        <begin position="248"/>
        <end position="257"/>
    </location>
</feature>
<feature type="chain" id="PRO_5003990113" evidence="2">
    <location>
        <begin position="24"/>
        <end position="404"/>
    </location>
</feature>
<dbReference type="Gene3D" id="2.10.25.10">
    <property type="entry name" value="Laminin"/>
    <property type="match status" value="1"/>
</dbReference>
<dbReference type="InterPro" id="IPR003609">
    <property type="entry name" value="Pan_app"/>
</dbReference>
<protein>
    <submittedName>
        <fullName evidence="4">EGFlike domain containing protein</fullName>
    </submittedName>
</protein>
<evidence type="ECO:0000313" key="4">
    <source>
        <dbReference type="EMBL" id="ELR16423.1"/>
    </source>
</evidence>
<dbReference type="OMA" id="VCMGGMR"/>
<feature type="signal peptide" evidence="2">
    <location>
        <begin position="1"/>
        <end position="23"/>
    </location>
</feature>
<dbReference type="Pfam" id="PF23106">
    <property type="entry name" value="EGF_Teneurin"/>
    <property type="match status" value="1"/>
</dbReference>
<keyword evidence="2" id="KW-0732">Signal</keyword>
<dbReference type="RefSeq" id="XP_004338436.1">
    <property type="nucleotide sequence ID" value="XM_004338388.1"/>
</dbReference>
<dbReference type="EMBL" id="KB007996">
    <property type="protein sequence ID" value="ELR16423.1"/>
    <property type="molecule type" value="Genomic_DNA"/>
</dbReference>
<dbReference type="GeneID" id="14917114"/>
<keyword evidence="5" id="KW-1185">Reference proteome</keyword>
<evidence type="ECO:0000313" key="5">
    <source>
        <dbReference type="Proteomes" id="UP000011083"/>
    </source>
</evidence>